<feature type="region of interest" description="Disordered" evidence="1">
    <location>
        <begin position="33"/>
        <end position="112"/>
    </location>
</feature>
<organism evidence="2 3">
    <name type="scientific">Rathayibacter iranicus</name>
    <dbReference type="NCBI Taxonomy" id="59737"/>
    <lineage>
        <taxon>Bacteria</taxon>
        <taxon>Bacillati</taxon>
        <taxon>Actinomycetota</taxon>
        <taxon>Actinomycetes</taxon>
        <taxon>Micrococcales</taxon>
        <taxon>Microbacteriaceae</taxon>
        <taxon>Rathayibacter</taxon>
    </lineage>
</organism>
<evidence type="ECO:0000313" key="3">
    <source>
        <dbReference type="Proteomes" id="UP000283946"/>
    </source>
</evidence>
<protein>
    <submittedName>
        <fullName evidence="2">Uncharacterized protein</fullName>
    </submittedName>
</protein>
<dbReference type="KEGG" id="ria:C7V51_02830"/>
<proteinExistence type="predicted"/>
<reference evidence="2 3" key="1">
    <citation type="submission" date="2018-03" db="EMBL/GenBank/DDBJ databases">
        <title>Bacteriophage NCPPB3778 and a type I-E CRISPR drive the evolution of the US Biological Select Agent, Rathayibacter toxicus.</title>
        <authorList>
            <person name="Davis E.W.II."/>
            <person name="Tabima J.F."/>
            <person name="Weisberg A.J."/>
            <person name="Dantas Lopes L."/>
            <person name="Wiseman M.S."/>
            <person name="Wiseman M.S."/>
            <person name="Pupko T."/>
            <person name="Belcher M.S."/>
            <person name="Sechler A.J."/>
            <person name="Tancos M.A."/>
            <person name="Schroeder B.K."/>
            <person name="Murray T.D."/>
            <person name="Luster D.G."/>
            <person name="Schneider W.L."/>
            <person name="Rogers E."/>
            <person name="Andreote F.D."/>
            <person name="Grunwald N.J."/>
            <person name="Putnam M.L."/>
            <person name="Chang J.H."/>
        </authorList>
    </citation>
    <scope>NUCLEOTIDE SEQUENCE [LARGE SCALE GENOMIC DNA]</scope>
    <source>
        <strain evidence="2 3">NCCPB 2253</strain>
    </source>
</reference>
<dbReference type="EMBL" id="CP028130">
    <property type="protein sequence ID" value="AZZ54936.1"/>
    <property type="molecule type" value="Genomic_DNA"/>
</dbReference>
<gene>
    <name evidence="2" type="ORF">C7V51_02830</name>
</gene>
<dbReference type="AlphaFoldDB" id="A0AAD1AB34"/>
<dbReference type="Proteomes" id="UP000283946">
    <property type="component" value="Chromosome"/>
</dbReference>
<accession>A0AAD1AB34</accession>
<feature type="compositionally biased region" description="Acidic residues" evidence="1">
    <location>
        <begin position="101"/>
        <end position="112"/>
    </location>
</feature>
<name>A0AAD1AB34_9MICO</name>
<evidence type="ECO:0000256" key="1">
    <source>
        <dbReference type="SAM" id="MobiDB-lite"/>
    </source>
</evidence>
<evidence type="ECO:0000313" key="2">
    <source>
        <dbReference type="EMBL" id="AZZ54936.1"/>
    </source>
</evidence>
<sequence>MRGLALSWTGYGRSNASQCSAFRSRPAKIRWTKNWQARRPLGAAAEERGAESTGSSEEAYGSGDDRNGDGVGHIADGSGAAAPLGQARSTRSNSPPFSPEEGADEMDAATRA</sequence>